<feature type="domain" description="AB hydrolase-1" evidence="1">
    <location>
        <begin position="10"/>
        <end position="240"/>
    </location>
</feature>
<gene>
    <name evidence="2" type="ORF">HGA03_02045</name>
</gene>
<dbReference type="GO" id="GO:0046464">
    <property type="term" value="P:acylglycerol catabolic process"/>
    <property type="evidence" value="ECO:0007669"/>
    <property type="project" value="TreeGrafter"/>
</dbReference>
<dbReference type="Pfam" id="PF12697">
    <property type="entry name" value="Abhydrolase_6"/>
    <property type="match status" value="1"/>
</dbReference>
<keyword evidence="3" id="KW-1185">Reference proteome</keyword>
<keyword evidence="2" id="KW-0378">Hydrolase</keyword>
<sequence>MTAGVTPLPLVLLHGLTDSAACWPSVVEAVGDSRPVIALNARGHGGMPLPDEPFTVTALAADAARELRARGIGPAIVLGHSMGGVTAEVLALHAPDLVAALILEDPAWPGGGDDGGAPAWLGDTVRRLAGRPRDELTAIAATDCAGWPAAETDGWITAKQGLDRRLADVPHQWQERDWVAATAELRVPVTLITGETARGSIVTPAQVEVARAALGDRLTHVPVPGVGHNIRREAPGAFLAAVRDALHRADRG</sequence>
<dbReference type="RefSeq" id="WP_168628529.1">
    <property type="nucleotide sequence ID" value="NZ_BONL01000022.1"/>
</dbReference>
<name>A0A7X6QXU9_9CELL</name>
<dbReference type="InterPro" id="IPR029058">
    <property type="entry name" value="AB_hydrolase_fold"/>
</dbReference>
<comment type="caution">
    <text evidence="2">The sequence shown here is derived from an EMBL/GenBank/DDBJ whole genome shotgun (WGS) entry which is preliminary data.</text>
</comment>
<dbReference type="Gene3D" id="3.40.50.1820">
    <property type="entry name" value="alpha/beta hydrolase"/>
    <property type="match status" value="1"/>
</dbReference>
<dbReference type="InterPro" id="IPR050266">
    <property type="entry name" value="AB_hydrolase_sf"/>
</dbReference>
<protein>
    <submittedName>
        <fullName evidence="2">Alpha/beta fold hydrolase</fullName>
    </submittedName>
</protein>
<evidence type="ECO:0000259" key="1">
    <source>
        <dbReference type="Pfam" id="PF12697"/>
    </source>
</evidence>
<dbReference type="Proteomes" id="UP000581206">
    <property type="component" value="Unassembled WGS sequence"/>
</dbReference>
<evidence type="ECO:0000313" key="3">
    <source>
        <dbReference type="Proteomes" id="UP000581206"/>
    </source>
</evidence>
<dbReference type="GO" id="GO:0016020">
    <property type="term" value="C:membrane"/>
    <property type="evidence" value="ECO:0007669"/>
    <property type="project" value="TreeGrafter"/>
</dbReference>
<reference evidence="2 3" key="1">
    <citation type="submission" date="2020-04" db="EMBL/GenBank/DDBJ databases">
        <title>MicrobeNet Type strains.</title>
        <authorList>
            <person name="Nicholson A.C."/>
        </authorList>
    </citation>
    <scope>NUCLEOTIDE SEQUENCE [LARGE SCALE GENOMIC DNA]</scope>
    <source>
        <strain evidence="2 3">ATCC BAA-788</strain>
    </source>
</reference>
<dbReference type="EMBL" id="JAAXOX010000001">
    <property type="protein sequence ID" value="NKY21443.1"/>
    <property type="molecule type" value="Genomic_DNA"/>
</dbReference>
<dbReference type="AlphaFoldDB" id="A0A7X6QXU9"/>
<dbReference type="PANTHER" id="PTHR43798">
    <property type="entry name" value="MONOACYLGLYCEROL LIPASE"/>
    <property type="match status" value="1"/>
</dbReference>
<evidence type="ECO:0000313" key="2">
    <source>
        <dbReference type="EMBL" id="NKY21443.1"/>
    </source>
</evidence>
<dbReference type="GO" id="GO:0047372">
    <property type="term" value="F:monoacylglycerol lipase activity"/>
    <property type="evidence" value="ECO:0007669"/>
    <property type="project" value="TreeGrafter"/>
</dbReference>
<organism evidence="2 3">
    <name type="scientific">Cellulomonas denverensis</name>
    <dbReference type="NCBI Taxonomy" id="264297"/>
    <lineage>
        <taxon>Bacteria</taxon>
        <taxon>Bacillati</taxon>
        <taxon>Actinomycetota</taxon>
        <taxon>Actinomycetes</taxon>
        <taxon>Micrococcales</taxon>
        <taxon>Cellulomonadaceae</taxon>
        <taxon>Cellulomonas</taxon>
    </lineage>
</organism>
<dbReference type="PANTHER" id="PTHR43798:SF5">
    <property type="entry name" value="MONOACYLGLYCEROL LIPASE ABHD6"/>
    <property type="match status" value="1"/>
</dbReference>
<proteinExistence type="predicted"/>
<dbReference type="InterPro" id="IPR000073">
    <property type="entry name" value="AB_hydrolase_1"/>
</dbReference>
<dbReference type="SUPFAM" id="SSF53474">
    <property type="entry name" value="alpha/beta-Hydrolases"/>
    <property type="match status" value="1"/>
</dbReference>
<accession>A0A7X6QXU9</accession>